<dbReference type="InterPro" id="IPR041577">
    <property type="entry name" value="RT_RNaseH_2"/>
</dbReference>
<dbReference type="AlphaFoldDB" id="A0A9Q3JRF1"/>
<dbReference type="InterPro" id="IPR000477">
    <property type="entry name" value="RT_dom"/>
</dbReference>
<protein>
    <recommendedName>
        <fullName evidence="1">Reverse transcriptase domain-containing protein</fullName>
    </recommendedName>
</protein>
<reference evidence="2" key="1">
    <citation type="submission" date="2021-03" db="EMBL/GenBank/DDBJ databases">
        <title>Draft genome sequence of rust myrtle Austropuccinia psidii MF-1, a brazilian biotype.</title>
        <authorList>
            <person name="Quecine M.C."/>
            <person name="Pachon D.M.R."/>
            <person name="Bonatelli M.L."/>
            <person name="Correr F.H."/>
            <person name="Franceschini L.M."/>
            <person name="Leite T.F."/>
            <person name="Margarido G.R.A."/>
            <person name="Almeida C.A."/>
            <person name="Ferrarezi J.A."/>
            <person name="Labate C.A."/>
        </authorList>
    </citation>
    <scope>NUCLEOTIDE SEQUENCE</scope>
    <source>
        <strain evidence="2">MF-1</strain>
    </source>
</reference>
<dbReference type="FunFam" id="3.30.70.270:FF:000020">
    <property type="entry name" value="Transposon Tf2-6 polyprotein-like Protein"/>
    <property type="match status" value="1"/>
</dbReference>
<feature type="domain" description="Reverse transcriptase" evidence="1">
    <location>
        <begin position="1"/>
        <end position="82"/>
    </location>
</feature>
<dbReference type="OrthoDB" id="785466at2759"/>
<dbReference type="PANTHER" id="PTHR33064">
    <property type="entry name" value="POL PROTEIN"/>
    <property type="match status" value="1"/>
</dbReference>
<evidence type="ECO:0000313" key="3">
    <source>
        <dbReference type="Proteomes" id="UP000765509"/>
    </source>
</evidence>
<dbReference type="Pfam" id="PF17919">
    <property type="entry name" value="RT_RNaseH_2"/>
    <property type="match status" value="1"/>
</dbReference>
<evidence type="ECO:0000313" key="2">
    <source>
        <dbReference type="EMBL" id="MBW0567998.1"/>
    </source>
</evidence>
<dbReference type="Pfam" id="PF00078">
    <property type="entry name" value="RVT_1"/>
    <property type="match status" value="1"/>
</dbReference>
<dbReference type="PANTHER" id="PTHR33064:SF37">
    <property type="entry name" value="RIBONUCLEASE H"/>
    <property type="match status" value="1"/>
</dbReference>
<dbReference type="SUPFAM" id="SSF56672">
    <property type="entry name" value="DNA/RNA polymerases"/>
    <property type="match status" value="1"/>
</dbReference>
<dbReference type="InterPro" id="IPR043128">
    <property type="entry name" value="Rev_trsase/Diguanyl_cyclase"/>
</dbReference>
<organism evidence="2 3">
    <name type="scientific">Austropuccinia psidii MF-1</name>
    <dbReference type="NCBI Taxonomy" id="1389203"/>
    <lineage>
        <taxon>Eukaryota</taxon>
        <taxon>Fungi</taxon>
        <taxon>Dikarya</taxon>
        <taxon>Basidiomycota</taxon>
        <taxon>Pucciniomycotina</taxon>
        <taxon>Pucciniomycetes</taxon>
        <taxon>Pucciniales</taxon>
        <taxon>Sphaerophragmiaceae</taxon>
        <taxon>Austropuccinia</taxon>
    </lineage>
</organism>
<gene>
    <name evidence="2" type="ORF">O181_107713</name>
</gene>
<comment type="caution">
    <text evidence="2">The sequence shown here is derived from an EMBL/GenBank/DDBJ whole genome shotgun (WGS) entry which is preliminary data.</text>
</comment>
<sequence length="220" mass="24541">MSFGLTNAPASFQNLVNDIFQELLDVYVVVYLDEIMVFSKSEEEHVTHVSTVLSRLRANNLFAKASKCLFHVSSVEYLGYVVSSEGLKIDQAKVQQILNWPPPRNLKALQSFLGFANFYRHFIKNYSKKISSLTSFLKKDSCFPLNEEALGQFSQLKEAFTAAPVLSHFNPSLPTIVETDASNYALGAVLSQENIPLHSTAASLSQTSSTMRFMTRNSLA</sequence>
<dbReference type="EMBL" id="AVOT02081817">
    <property type="protein sequence ID" value="MBW0567998.1"/>
    <property type="molecule type" value="Genomic_DNA"/>
</dbReference>
<name>A0A9Q3JRF1_9BASI</name>
<proteinExistence type="predicted"/>
<dbReference type="Gene3D" id="3.30.70.270">
    <property type="match status" value="2"/>
</dbReference>
<dbReference type="Proteomes" id="UP000765509">
    <property type="component" value="Unassembled WGS sequence"/>
</dbReference>
<evidence type="ECO:0000259" key="1">
    <source>
        <dbReference type="PROSITE" id="PS50878"/>
    </source>
</evidence>
<dbReference type="FunFam" id="3.30.70.270:FF:000003">
    <property type="entry name" value="Transposon Ty3-G Gag-Pol polyprotein"/>
    <property type="match status" value="1"/>
</dbReference>
<accession>A0A9Q3JRF1</accession>
<dbReference type="PROSITE" id="PS50878">
    <property type="entry name" value="RT_POL"/>
    <property type="match status" value="1"/>
</dbReference>
<dbReference type="CDD" id="cd01647">
    <property type="entry name" value="RT_LTR"/>
    <property type="match status" value="1"/>
</dbReference>
<dbReference type="InterPro" id="IPR043502">
    <property type="entry name" value="DNA/RNA_pol_sf"/>
</dbReference>
<dbReference type="InterPro" id="IPR051320">
    <property type="entry name" value="Viral_Replic_Matur_Polypro"/>
</dbReference>
<keyword evidence="3" id="KW-1185">Reference proteome</keyword>